<dbReference type="Gene3D" id="3.60.21.10">
    <property type="match status" value="1"/>
</dbReference>
<dbReference type="RefSeq" id="WP_074769965.1">
    <property type="nucleotide sequence ID" value="NZ_FNKP01000002.1"/>
</dbReference>
<evidence type="ECO:0000313" key="3">
    <source>
        <dbReference type="Proteomes" id="UP000183487"/>
    </source>
</evidence>
<dbReference type="InterPro" id="IPR029052">
    <property type="entry name" value="Metallo-depent_PP-like"/>
</dbReference>
<dbReference type="GO" id="GO:0016791">
    <property type="term" value="F:phosphatase activity"/>
    <property type="evidence" value="ECO:0007669"/>
    <property type="project" value="TreeGrafter"/>
</dbReference>
<protein>
    <submittedName>
        <fullName evidence="2">Serine/threonine protein phosphatase 1</fullName>
    </submittedName>
</protein>
<keyword evidence="3" id="KW-1185">Reference proteome</keyword>
<dbReference type="EMBL" id="FNKP01000002">
    <property type="protein sequence ID" value="SDR37392.1"/>
    <property type="molecule type" value="Genomic_DNA"/>
</dbReference>
<dbReference type="PANTHER" id="PTHR42850:SF10">
    <property type="entry name" value="SERINE_THREONINE-PROTEIN PHOSPHATASE 1"/>
    <property type="match status" value="1"/>
</dbReference>
<evidence type="ECO:0000313" key="2">
    <source>
        <dbReference type="EMBL" id="SDR37392.1"/>
    </source>
</evidence>
<feature type="domain" description="Calcineurin-like phosphoesterase" evidence="1">
    <location>
        <begin position="19"/>
        <end position="196"/>
    </location>
</feature>
<sequence>MKNAFVHRYTQNTAGRDFAVGDIHGMFRLLQIELDNMGFDASRDRLFSVGDLVDRGPDSELCLEWISKPWFHAVQGNHEDMAIRYVNPGHRDAAHYAMNGGAWLIGKTPAEQAEFALELAALPYAIEVETADGMIGIVHADVAGETWAEMVDKFAAVTSNNKLKAVTNHCLWDRMRVTSEDQSGIPDVRAVIVGHTPLKRPAALGNVYHIDTGAVFREGYFTFIDLATLETIPAMPKKLEWEAA</sequence>
<gene>
    <name evidence="2" type="ORF">SAMN05443245_5219</name>
</gene>
<dbReference type="Proteomes" id="UP000183487">
    <property type="component" value="Unassembled WGS sequence"/>
</dbReference>
<evidence type="ECO:0000259" key="1">
    <source>
        <dbReference type="Pfam" id="PF00149"/>
    </source>
</evidence>
<organism evidence="2 3">
    <name type="scientific">Paraburkholderia fungorum</name>
    <dbReference type="NCBI Taxonomy" id="134537"/>
    <lineage>
        <taxon>Bacteria</taxon>
        <taxon>Pseudomonadati</taxon>
        <taxon>Pseudomonadota</taxon>
        <taxon>Betaproteobacteria</taxon>
        <taxon>Burkholderiales</taxon>
        <taxon>Burkholderiaceae</taxon>
        <taxon>Paraburkholderia</taxon>
    </lineage>
</organism>
<dbReference type="OrthoDB" id="9807890at2"/>
<reference evidence="3" key="1">
    <citation type="submission" date="2016-10" db="EMBL/GenBank/DDBJ databases">
        <authorList>
            <person name="Varghese N."/>
        </authorList>
    </citation>
    <scope>NUCLEOTIDE SEQUENCE [LARGE SCALE GENOMIC DNA]</scope>
    <source>
        <strain evidence="3">GAS106B</strain>
    </source>
</reference>
<dbReference type="InterPro" id="IPR004843">
    <property type="entry name" value="Calcineurin-like_PHP"/>
</dbReference>
<dbReference type="GO" id="GO:0005737">
    <property type="term" value="C:cytoplasm"/>
    <property type="evidence" value="ECO:0007669"/>
    <property type="project" value="TreeGrafter"/>
</dbReference>
<proteinExistence type="predicted"/>
<dbReference type="GO" id="GO:0110154">
    <property type="term" value="P:RNA decapping"/>
    <property type="evidence" value="ECO:0007669"/>
    <property type="project" value="TreeGrafter"/>
</dbReference>
<dbReference type="InterPro" id="IPR050126">
    <property type="entry name" value="Ap4A_hydrolase"/>
</dbReference>
<dbReference type="Pfam" id="PF00149">
    <property type="entry name" value="Metallophos"/>
    <property type="match status" value="1"/>
</dbReference>
<accession>A0A1H1II80</accession>
<dbReference type="SUPFAM" id="SSF56300">
    <property type="entry name" value="Metallo-dependent phosphatases"/>
    <property type="match status" value="1"/>
</dbReference>
<dbReference type="PANTHER" id="PTHR42850">
    <property type="entry name" value="METALLOPHOSPHOESTERASE"/>
    <property type="match status" value="1"/>
</dbReference>
<name>A0A1H1II80_9BURK</name>
<dbReference type="AlphaFoldDB" id="A0A1H1II80"/>
<dbReference type="GO" id="GO:0008803">
    <property type="term" value="F:bis(5'-nucleosyl)-tetraphosphatase (symmetrical) activity"/>
    <property type="evidence" value="ECO:0007669"/>
    <property type="project" value="TreeGrafter"/>
</dbReference>